<dbReference type="OrthoDB" id="25620at2759"/>
<name>A0A9P0MR55_NEZVI</name>
<gene>
    <name evidence="1" type="ORF">NEZAVI_LOCUS9064</name>
</gene>
<evidence type="ECO:0000313" key="1">
    <source>
        <dbReference type="EMBL" id="CAH1399657.1"/>
    </source>
</evidence>
<dbReference type="EMBL" id="OV725080">
    <property type="protein sequence ID" value="CAH1399657.1"/>
    <property type="molecule type" value="Genomic_DNA"/>
</dbReference>
<dbReference type="AlphaFoldDB" id="A0A9P0MR55"/>
<evidence type="ECO:0008006" key="3">
    <source>
        <dbReference type="Google" id="ProtNLM"/>
    </source>
</evidence>
<accession>A0A9P0MR55</accession>
<evidence type="ECO:0000313" key="2">
    <source>
        <dbReference type="Proteomes" id="UP001152798"/>
    </source>
</evidence>
<dbReference type="Gene3D" id="3.30.710.10">
    <property type="entry name" value="Potassium Channel Kv1.1, Chain A"/>
    <property type="match status" value="1"/>
</dbReference>
<dbReference type="InterPro" id="IPR011333">
    <property type="entry name" value="SKP1/BTB/POZ_sf"/>
</dbReference>
<reference evidence="1" key="1">
    <citation type="submission" date="2022-01" db="EMBL/GenBank/DDBJ databases">
        <authorList>
            <person name="King R."/>
        </authorList>
    </citation>
    <scope>NUCLEOTIDE SEQUENCE</scope>
</reference>
<dbReference type="Proteomes" id="UP001152798">
    <property type="component" value="Chromosome 4"/>
</dbReference>
<protein>
    <recommendedName>
        <fullName evidence="3">BTB domain-containing protein</fullName>
    </recommendedName>
</protein>
<organism evidence="1 2">
    <name type="scientific">Nezara viridula</name>
    <name type="common">Southern green stink bug</name>
    <name type="synonym">Cimex viridulus</name>
    <dbReference type="NCBI Taxonomy" id="85310"/>
    <lineage>
        <taxon>Eukaryota</taxon>
        <taxon>Metazoa</taxon>
        <taxon>Ecdysozoa</taxon>
        <taxon>Arthropoda</taxon>
        <taxon>Hexapoda</taxon>
        <taxon>Insecta</taxon>
        <taxon>Pterygota</taxon>
        <taxon>Neoptera</taxon>
        <taxon>Paraneoptera</taxon>
        <taxon>Hemiptera</taxon>
        <taxon>Heteroptera</taxon>
        <taxon>Panheteroptera</taxon>
        <taxon>Pentatomomorpha</taxon>
        <taxon>Pentatomoidea</taxon>
        <taxon>Pentatomidae</taxon>
        <taxon>Pentatominae</taxon>
        <taxon>Nezara</taxon>
    </lineage>
</organism>
<proteinExistence type="predicted"/>
<keyword evidence="2" id="KW-1185">Reference proteome</keyword>
<sequence length="95" mass="10553">MGTPRGLCLDKGLSGVPQLLEDLQRLSEDKDSADIVFLVGREEVPVYAHRLILMTRTSCEEGHLSDDKINLFSLNLASFIKESPNSFRKFSPSTA</sequence>